<dbReference type="AlphaFoldDB" id="A0A9X2JHD0"/>
<comment type="catalytic activity">
    <reaction evidence="19">
        <text>2 nitric oxide + NADH + 2 O2 = 2 nitrate + NAD(+) + H(+)</text>
        <dbReference type="Rhea" id="RHEA:19469"/>
        <dbReference type="ChEBI" id="CHEBI:15378"/>
        <dbReference type="ChEBI" id="CHEBI:15379"/>
        <dbReference type="ChEBI" id="CHEBI:16480"/>
        <dbReference type="ChEBI" id="CHEBI:17632"/>
        <dbReference type="ChEBI" id="CHEBI:57540"/>
        <dbReference type="ChEBI" id="CHEBI:57945"/>
        <dbReference type="EC" id="1.14.12.17"/>
    </reaction>
</comment>
<dbReference type="InterPro" id="IPR008333">
    <property type="entry name" value="Cbr1-like_FAD-bd_dom"/>
</dbReference>
<evidence type="ECO:0000256" key="14">
    <source>
        <dbReference type="ARBA" id="ARBA00023004"/>
    </source>
</evidence>
<evidence type="ECO:0000256" key="8">
    <source>
        <dbReference type="ARBA" id="ARBA00022621"/>
    </source>
</evidence>
<evidence type="ECO:0000256" key="1">
    <source>
        <dbReference type="ARBA" id="ARBA00001970"/>
    </source>
</evidence>
<evidence type="ECO:0000256" key="13">
    <source>
        <dbReference type="ARBA" id="ARBA00023002"/>
    </source>
</evidence>
<dbReference type="GO" id="GO:0005344">
    <property type="term" value="F:oxygen carrier activity"/>
    <property type="evidence" value="ECO:0007669"/>
    <property type="project" value="UniProtKB-KW"/>
</dbReference>
<dbReference type="PROSITE" id="PS51384">
    <property type="entry name" value="FAD_FR"/>
    <property type="match status" value="1"/>
</dbReference>
<evidence type="ECO:0000256" key="18">
    <source>
        <dbReference type="ARBA" id="ARBA00033187"/>
    </source>
</evidence>
<evidence type="ECO:0000259" key="23">
    <source>
        <dbReference type="PROSITE" id="PS51384"/>
    </source>
</evidence>
<dbReference type="Pfam" id="PF00970">
    <property type="entry name" value="FAD_binding_6"/>
    <property type="match status" value="1"/>
</dbReference>
<keyword evidence="15" id="KW-0520">NAD</keyword>
<evidence type="ECO:0000256" key="3">
    <source>
        <dbReference type="ARBA" id="ARBA00006401"/>
    </source>
</evidence>
<evidence type="ECO:0000259" key="22">
    <source>
        <dbReference type="PROSITE" id="PS01033"/>
    </source>
</evidence>
<dbReference type="Gene3D" id="3.40.50.80">
    <property type="entry name" value="Nucleotide-binding domain of ferredoxin-NADP reductase (FNR) module"/>
    <property type="match status" value="1"/>
</dbReference>
<dbReference type="FunFam" id="1.10.490.10:FF:000003">
    <property type="entry name" value="Flavohemoprotein"/>
    <property type="match status" value="1"/>
</dbReference>
<dbReference type="InterPro" id="IPR001433">
    <property type="entry name" value="OxRdtase_FAD/NAD-bd"/>
</dbReference>
<keyword evidence="21" id="KW-0813">Transport</keyword>
<keyword evidence="8 21" id="KW-0561">Oxygen transport</keyword>
<proteinExistence type="inferred from homology"/>
<evidence type="ECO:0000256" key="11">
    <source>
        <dbReference type="ARBA" id="ARBA00022827"/>
    </source>
</evidence>
<dbReference type="GO" id="GO:0008941">
    <property type="term" value="F:nitric oxide dioxygenase NAD(P)H activity"/>
    <property type="evidence" value="ECO:0007669"/>
    <property type="project" value="UniProtKB-EC"/>
</dbReference>
<comment type="cofactor">
    <cofactor evidence="2">
        <name>FAD</name>
        <dbReference type="ChEBI" id="CHEBI:57692"/>
    </cofactor>
</comment>
<gene>
    <name evidence="24" type="primary">hmpA</name>
    <name evidence="24" type="ORF">NG895_17375</name>
</gene>
<dbReference type="GO" id="GO:0019825">
    <property type="term" value="F:oxygen binding"/>
    <property type="evidence" value="ECO:0007669"/>
    <property type="project" value="InterPro"/>
</dbReference>
<evidence type="ECO:0000256" key="19">
    <source>
        <dbReference type="ARBA" id="ARBA00048649"/>
    </source>
</evidence>
<dbReference type="GO" id="GO:0071500">
    <property type="term" value="P:cellular response to nitrosative stress"/>
    <property type="evidence" value="ECO:0007669"/>
    <property type="project" value="TreeGrafter"/>
</dbReference>
<keyword evidence="25" id="KW-1185">Reference proteome</keyword>
<dbReference type="FunFam" id="3.40.50.80:FF:000010">
    <property type="entry name" value="Flavohemoprotein"/>
    <property type="match status" value="1"/>
</dbReference>
<dbReference type="SUPFAM" id="SSF52343">
    <property type="entry name" value="Ferredoxin reductase-like, C-terminal NADP-linked domain"/>
    <property type="match status" value="1"/>
</dbReference>
<evidence type="ECO:0000256" key="12">
    <source>
        <dbReference type="ARBA" id="ARBA00022857"/>
    </source>
</evidence>
<evidence type="ECO:0000313" key="25">
    <source>
        <dbReference type="Proteomes" id="UP001155241"/>
    </source>
</evidence>
<feature type="domain" description="FAD-binding FR-type" evidence="23">
    <location>
        <begin position="152"/>
        <end position="263"/>
    </location>
</feature>
<dbReference type="Gene3D" id="1.10.490.10">
    <property type="entry name" value="Globins"/>
    <property type="match status" value="1"/>
</dbReference>
<keyword evidence="11" id="KW-0274">FAD</keyword>
<dbReference type="GO" id="GO:0071949">
    <property type="term" value="F:FAD binding"/>
    <property type="evidence" value="ECO:0007669"/>
    <property type="project" value="TreeGrafter"/>
</dbReference>
<dbReference type="Pfam" id="PF00042">
    <property type="entry name" value="Globin"/>
    <property type="match status" value="1"/>
</dbReference>
<evidence type="ECO:0000256" key="7">
    <source>
        <dbReference type="ARBA" id="ARBA00022617"/>
    </source>
</evidence>
<evidence type="ECO:0000313" key="24">
    <source>
        <dbReference type="EMBL" id="MCO6045671.1"/>
    </source>
</evidence>
<evidence type="ECO:0000256" key="6">
    <source>
        <dbReference type="ARBA" id="ARBA00014637"/>
    </source>
</evidence>
<comment type="similarity">
    <text evidence="3">In the C-terminal section; belongs to the flavoprotein pyridine nucleotide cytochrome reductase family.</text>
</comment>
<keyword evidence="7 21" id="KW-0349">Heme</keyword>
<dbReference type="InterPro" id="IPR000971">
    <property type="entry name" value="Globin"/>
</dbReference>
<dbReference type="CDD" id="cd06184">
    <property type="entry name" value="flavohem_like_fad_nad_binding"/>
    <property type="match status" value="1"/>
</dbReference>
<dbReference type="InterPro" id="IPR017938">
    <property type="entry name" value="Riboflavin_synthase-like_b-brl"/>
</dbReference>
<keyword evidence="12" id="KW-0521">NADP</keyword>
<reference evidence="24" key="1">
    <citation type="submission" date="2022-06" db="EMBL/GenBank/DDBJ databases">
        <title>Aeoliella straminimaris, a novel planctomycete from sediments.</title>
        <authorList>
            <person name="Vitorino I.R."/>
            <person name="Lage O.M."/>
        </authorList>
    </citation>
    <scope>NUCLEOTIDE SEQUENCE</scope>
    <source>
        <strain evidence="24">ICT_H6.2</strain>
    </source>
</reference>
<evidence type="ECO:0000256" key="15">
    <source>
        <dbReference type="ARBA" id="ARBA00023027"/>
    </source>
</evidence>
<dbReference type="SUPFAM" id="SSF46458">
    <property type="entry name" value="Globin-like"/>
    <property type="match status" value="1"/>
</dbReference>
<dbReference type="PANTHER" id="PTHR43396:SF3">
    <property type="entry name" value="FLAVOHEMOPROTEIN"/>
    <property type="match status" value="1"/>
</dbReference>
<evidence type="ECO:0000256" key="17">
    <source>
        <dbReference type="ARBA" id="ARBA00030929"/>
    </source>
</evidence>
<dbReference type="EC" id="1.14.12.17" evidence="5"/>
<evidence type="ECO:0000256" key="5">
    <source>
        <dbReference type="ARBA" id="ARBA00012229"/>
    </source>
</evidence>
<keyword evidence="9" id="KW-0285">Flavoprotein</keyword>
<evidence type="ECO:0000256" key="9">
    <source>
        <dbReference type="ARBA" id="ARBA00022630"/>
    </source>
</evidence>
<dbReference type="GO" id="GO:0020037">
    <property type="term" value="F:heme binding"/>
    <property type="evidence" value="ECO:0007669"/>
    <property type="project" value="InterPro"/>
</dbReference>
<dbReference type="Pfam" id="PF00175">
    <property type="entry name" value="NAD_binding_1"/>
    <property type="match status" value="1"/>
</dbReference>
<comment type="caution">
    <text evidence="24">The sequence shown here is derived from an EMBL/GenBank/DDBJ whole genome shotgun (WGS) entry which is preliminary data.</text>
</comment>
<dbReference type="EMBL" id="JAMXLR010000061">
    <property type="protein sequence ID" value="MCO6045671.1"/>
    <property type="molecule type" value="Genomic_DNA"/>
</dbReference>
<feature type="domain" description="Globin" evidence="22">
    <location>
        <begin position="1"/>
        <end position="138"/>
    </location>
</feature>
<evidence type="ECO:0000256" key="20">
    <source>
        <dbReference type="ARBA" id="ARBA00049433"/>
    </source>
</evidence>
<dbReference type="InterPro" id="IPR012292">
    <property type="entry name" value="Globin/Proto"/>
</dbReference>
<dbReference type="SUPFAM" id="SSF63380">
    <property type="entry name" value="Riboflavin synthase domain-like"/>
    <property type="match status" value="1"/>
</dbReference>
<comment type="catalytic activity">
    <reaction evidence="20">
        <text>2 nitric oxide + NADPH + 2 O2 = 2 nitrate + NADP(+) + H(+)</text>
        <dbReference type="Rhea" id="RHEA:19465"/>
        <dbReference type="ChEBI" id="CHEBI:15378"/>
        <dbReference type="ChEBI" id="CHEBI:15379"/>
        <dbReference type="ChEBI" id="CHEBI:16480"/>
        <dbReference type="ChEBI" id="CHEBI:17632"/>
        <dbReference type="ChEBI" id="CHEBI:57783"/>
        <dbReference type="ChEBI" id="CHEBI:58349"/>
        <dbReference type="EC" id="1.14.12.17"/>
    </reaction>
</comment>
<evidence type="ECO:0000256" key="4">
    <source>
        <dbReference type="ARBA" id="ARBA00008414"/>
    </source>
</evidence>
<dbReference type="Gene3D" id="2.40.30.10">
    <property type="entry name" value="Translation factors"/>
    <property type="match status" value="1"/>
</dbReference>
<dbReference type="RefSeq" id="WP_252853784.1">
    <property type="nucleotide sequence ID" value="NZ_JAMXLR010000061.1"/>
</dbReference>
<keyword evidence="14" id="KW-0408">Iron</keyword>
<comment type="similarity">
    <text evidence="4">Belongs to the globin family. Two-domain flavohemoproteins subfamily.</text>
</comment>
<protein>
    <recommendedName>
        <fullName evidence="6">Flavohemoprotein</fullName>
        <ecNumber evidence="5">1.14.12.17</ecNumber>
    </recommendedName>
    <alternativeName>
        <fullName evidence="17">Flavohemoglobin</fullName>
    </alternativeName>
    <alternativeName>
        <fullName evidence="16">Hemoglobin-like protein</fullName>
    </alternativeName>
    <alternativeName>
        <fullName evidence="18">Nitric oxide dioxygenase</fullName>
    </alternativeName>
</protein>
<sequence length="412" mass="45872">MLQPTTVDIVKQITPAVAAEAETITRAFYTRMFRENPEVQAYFNAAHQHSGGQQRALAGAICAYFSNIDNLEQLTGAVELIAQKHCSLGIQPDHYPIVGKHLLAAIKEVMGDAVTPEVEAAVLDAYQVLAQVLIDREAAIYQQQRETPGGWNGYRDLVVERRVPESEVVTSFYLRSGDGRPLPDFAPGQYVTVRFDHPTTPTSPRNYSLSDRPGTGYFRISVKRERSLTEGAPSGLISNHLHDAVQEGEVVQVGPPCGEFTIEPPADARPMVLLAGGIGATPLMSMARHLSHHGAKWPVYFLHAARNSRVQAFASELRELGSRDNFHVHVRYDEPLADDLTEGRCDSMGRVDIEFLRNWTPYRDAEFYFCGPSPFMIEVHSALTELGVRPDRMHFEYFGPRQEIESKSPVIA</sequence>
<evidence type="ECO:0000256" key="2">
    <source>
        <dbReference type="ARBA" id="ARBA00001974"/>
    </source>
</evidence>
<dbReference type="InterPro" id="IPR017927">
    <property type="entry name" value="FAD-bd_FR_type"/>
</dbReference>
<accession>A0A9X2JHD0</accession>
<dbReference type="FunFam" id="2.40.30.10:FF:000034">
    <property type="entry name" value="Flavohemoprotein"/>
    <property type="match status" value="1"/>
</dbReference>
<organism evidence="24 25">
    <name type="scientific">Aeoliella straminimaris</name>
    <dbReference type="NCBI Taxonomy" id="2954799"/>
    <lineage>
        <taxon>Bacteria</taxon>
        <taxon>Pseudomonadati</taxon>
        <taxon>Planctomycetota</taxon>
        <taxon>Planctomycetia</taxon>
        <taxon>Pirellulales</taxon>
        <taxon>Lacipirellulaceae</taxon>
        <taxon>Aeoliella</taxon>
    </lineage>
</organism>
<dbReference type="Proteomes" id="UP001155241">
    <property type="component" value="Unassembled WGS sequence"/>
</dbReference>
<dbReference type="NCBIfam" id="NF009805">
    <property type="entry name" value="PRK13289.1"/>
    <property type="match status" value="1"/>
</dbReference>
<evidence type="ECO:0000256" key="21">
    <source>
        <dbReference type="RuleBase" id="RU000356"/>
    </source>
</evidence>
<evidence type="ECO:0000256" key="16">
    <source>
        <dbReference type="ARBA" id="ARBA00030024"/>
    </source>
</evidence>
<dbReference type="GO" id="GO:0046210">
    <property type="term" value="P:nitric oxide catabolic process"/>
    <property type="evidence" value="ECO:0007669"/>
    <property type="project" value="TreeGrafter"/>
</dbReference>
<dbReference type="PANTHER" id="PTHR43396">
    <property type="entry name" value="FLAVOHEMOPROTEIN"/>
    <property type="match status" value="1"/>
</dbReference>
<keyword evidence="13 24" id="KW-0560">Oxidoreductase</keyword>
<name>A0A9X2JHD0_9BACT</name>
<keyword evidence="10" id="KW-0479">Metal-binding</keyword>
<dbReference type="InterPro" id="IPR039261">
    <property type="entry name" value="FNR_nucleotide-bd"/>
</dbReference>
<dbReference type="InterPro" id="IPR009050">
    <property type="entry name" value="Globin-like_sf"/>
</dbReference>
<evidence type="ECO:0000256" key="10">
    <source>
        <dbReference type="ARBA" id="ARBA00022723"/>
    </source>
</evidence>
<dbReference type="PROSITE" id="PS01033">
    <property type="entry name" value="GLOBIN"/>
    <property type="match status" value="1"/>
</dbReference>
<dbReference type="GO" id="GO:0046872">
    <property type="term" value="F:metal ion binding"/>
    <property type="evidence" value="ECO:0007669"/>
    <property type="project" value="UniProtKB-KW"/>
</dbReference>
<comment type="cofactor">
    <cofactor evidence="1">
        <name>heme b</name>
        <dbReference type="ChEBI" id="CHEBI:60344"/>
    </cofactor>
</comment>